<comment type="caution">
    <text evidence="3">The sequence shown here is derived from an EMBL/GenBank/DDBJ whole genome shotgun (WGS) entry which is preliminary data.</text>
</comment>
<evidence type="ECO:0000313" key="4">
    <source>
        <dbReference type="Proteomes" id="UP000051439"/>
    </source>
</evidence>
<organism evidence="3 4">
    <name type="scientific">Lentilactobacillus kisonensis DSM 19906 = JCM 15041</name>
    <dbReference type="NCBI Taxonomy" id="1423766"/>
    <lineage>
        <taxon>Bacteria</taxon>
        <taxon>Bacillati</taxon>
        <taxon>Bacillota</taxon>
        <taxon>Bacilli</taxon>
        <taxon>Lactobacillales</taxon>
        <taxon>Lactobacillaceae</taxon>
        <taxon>Lentilactobacillus</taxon>
    </lineage>
</organism>
<accession>A0A0R1NY10</accession>
<dbReference type="EMBL" id="AZEB01000005">
    <property type="protein sequence ID" value="KRL22661.1"/>
    <property type="molecule type" value="Genomic_DNA"/>
</dbReference>
<sequence length="651" mass="73268">MKISRIGVLFGLTLGLFGGAIVNDADSRPVQAQSNRNARDDDPTSIIIDQPTSVTELKQKLDPDNINLKNIYYDGSLTINNQTQLSGHIKEVFGPLFDALAKMKNEEIKKNSSNNNYLNYRYLNFINLSDNNLKSSDLNDLIALFATHKFSPELSTQVRYVDVSDNMISDFSSVSSLPRLTIGDVYGLGQKSDPAVDQKLTKIPIDSNGQAVISMDSIRALVPENYFLPFIAWMSVDANPDDPTADNRYTYLHKENFQPGYFEEPPMMSLDYSAGGWAGIPDNRYAEDNKQRLAELESKRDDPTYIKRLEDRGWTVDLYKKYLEDQFEMPSNLIVKNIPENTDTVYLRLLFANDSGEGVTTALRYSRAASATSSSAASNSSDAGSFNSGTPTPDSSSESSSSTPTVTPKADNDDTLPGTVYPQAKKNQAVNTLQKIYLYRNASFSKSERIATYSKKPRINRPMFIVKGYMYSNTGRLRYKVRDVNHLSKTAGKVGYITSNWHFTRPVYYTAKHAKLTVLNPQGVNEYTKKDLTGKIKNHNQGTVLRVKKIVKHNLTTRYQLTNGHFVTGNRKLVIAGKYQQPKRIKIKRSVNLYQTINLTKRVKHLEKGTVLKVKRWTYSKPYSLTDFGAKRYQVAGGFVTANSKFVKIIK</sequence>
<evidence type="ECO:0000259" key="2">
    <source>
        <dbReference type="Pfam" id="PF19087"/>
    </source>
</evidence>
<feature type="domain" description="DUF5776" evidence="2">
    <location>
        <begin position="508"/>
        <end position="574"/>
    </location>
</feature>
<feature type="domain" description="DUF5776" evidence="2">
    <location>
        <begin position="580"/>
        <end position="647"/>
    </location>
</feature>
<evidence type="ECO:0000256" key="1">
    <source>
        <dbReference type="SAM" id="MobiDB-lite"/>
    </source>
</evidence>
<keyword evidence="4" id="KW-1185">Reference proteome</keyword>
<gene>
    <name evidence="3" type="ORF">FC98_GL002261</name>
</gene>
<dbReference type="Pfam" id="PF19087">
    <property type="entry name" value="DUF5776"/>
    <property type="match status" value="2"/>
</dbReference>
<dbReference type="PATRIC" id="fig|1423766.4.peg.2343"/>
<dbReference type="AlphaFoldDB" id="A0A0R1NY10"/>
<feature type="compositionally biased region" description="Low complexity" evidence="1">
    <location>
        <begin position="371"/>
        <end position="408"/>
    </location>
</feature>
<evidence type="ECO:0000313" key="3">
    <source>
        <dbReference type="EMBL" id="KRL22661.1"/>
    </source>
</evidence>
<proteinExistence type="predicted"/>
<dbReference type="InterPro" id="IPR044081">
    <property type="entry name" value="DUF5776"/>
</dbReference>
<protein>
    <recommendedName>
        <fullName evidence="2">DUF5776 domain-containing protein</fullName>
    </recommendedName>
</protein>
<name>A0A0R1NY10_9LACO</name>
<feature type="region of interest" description="Disordered" evidence="1">
    <location>
        <begin position="371"/>
        <end position="423"/>
    </location>
</feature>
<dbReference type="RefSeq" id="WP_056949237.1">
    <property type="nucleotide sequence ID" value="NZ_AZEB01000005.1"/>
</dbReference>
<dbReference type="Proteomes" id="UP000051439">
    <property type="component" value="Unassembled WGS sequence"/>
</dbReference>
<reference evidence="3 4" key="1">
    <citation type="journal article" date="2015" name="Genome Announc.">
        <title>Expanding the biotechnology potential of lactobacilli through comparative genomics of 213 strains and associated genera.</title>
        <authorList>
            <person name="Sun Z."/>
            <person name="Harris H.M."/>
            <person name="McCann A."/>
            <person name="Guo C."/>
            <person name="Argimon S."/>
            <person name="Zhang W."/>
            <person name="Yang X."/>
            <person name="Jeffery I.B."/>
            <person name="Cooney J.C."/>
            <person name="Kagawa T.F."/>
            <person name="Liu W."/>
            <person name="Song Y."/>
            <person name="Salvetti E."/>
            <person name="Wrobel A."/>
            <person name="Rasinkangas P."/>
            <person name="Parkhill J."/>
            <person name="Rea M.C."/>
            <person name="O'Sullivan O."/>
            <person name="Ritari J."/>
            <person name="Douillard F.P."/>
            <person name="Paul Ross R."/>
            <person name="Yang R."/>
            <person name="Briner A.E."/>
            <person name="Felis G.E."/>
            <person name="de Vos W.M."/>
            <person name="Barrangou R."/>
            <person name="Klaenhammer T.R."/>
            <person name="Caufield P.W."/>
            <person name="Cui Y."/>
            <person name="Zhang H."/>
            <person name="O'Toole P.W."/>
        </authorList>
    </citation>
    <scope>NUCLEOTIDE SEQUENCE [LARGE SCALE GENOMIC DNA]</scope>
    <source>
        <strain evidence="3 4">DSM 19906</strain>
    </source>
</reference>